<dbReference type="EMBL" id="JBHUDL010000009">
    <property type="protein sequence ID" value="MFD1633358.1"/>
    <property type="molecule type" value="Genomic_DNA"/>
</dbReference>
<keyword evidence="2" id="KW-1185">Reference proteome</keyword>
<dbReference type="RefSeq" id="WP_256405753.1">
    <property type="nucleotide sequence ID" value="NZ_CP187151.1"/>
</dbReference>
<comment type="caution">
    <text evidence="1">The sequence shown here is derived from an EMBL/GenBank/DDBJ whole genome shotgun (WGS) entry which is preliminary data.</text>
</comment>
<reference evidence="1 2" key="1">
    <citation type="journal article" date="2019" name="Int. J. Syst. Evol. Microbiol.">
        <title>The Global Catalogue of Microorganisms (GCM) 10K type strain sequencing project: providing services to taxonomists for standard genome sequencing and annotation.</title>
        <authorList>
            <consortium name="The Broad Institute Genomics Platform"/>
            <consortium name="The Broad Institute Genome Sequencing Center for Infectious Disease"/>
            <person name="Wu L."/>
            <person name="Ma J."/>
        </authorList>
    </citation>
    <scope>NUCLEOTIDE SEQUENCE [LARGE SCALE GENOMIC DNA]</scope>
    <source>
        <strain evidence="1 2">CGMCC 1.10594</strain>
    </source>
</reference>
<dbReference type="Gene3D" id="3.40.720.10">
    <property type="entry name" value="Alkaline Phosphatase, subunit A"/>
    <property type="match status" value="1"/>
</dbReference>
<evidence type="ECO:0000313" key="2">
    <source>
        <dbReference type="Proteomes" id="UP001597075"/>
    </source>
</evidence>
<dbReference type="InterPro" id="IPR017850">
    <property type="entry name" value="Alkaline_phosphatase_core_sf"/>
</dbReference>
<organism evidence="1 2">
    <name type="scientific">Haloplanus ruber</name>
    <dbReference type="NCBI Taxonomy" id="869892"/>
    <lineage>
        <taxon>Archaea</taxon>
        <taxon>Methanobacteriati</taxon>
        <taxon>Methanobacteriota</taxon>
        <taxon>Stenosarchaea group</taxon>
        <taxon>Halobacteria</taxon>
        <taxon>Halobacteriales</taxon>
        <taxon>Haloferacaceae</taxon>
        <taxon>Haloplanus</taxon>
    </lineage>
</organism>
<dbReference type="SUPFAM" id="SSF53649">
    <property type="entry name" value="Alkaline phosphatase-like"/>
    <property type="match status" value="1"/>
</dbReference>
<accession>A0ABD6CVU9</accession>
<name>A0ABD6CVU9_9EURY</name>
<dbReference type="AlphaFoldDB" id="A0ABD6CVU9"/>
<evidence type="ECO:0000313" key="1">
    <source>
        <dbReference type="EMBL" id="MFD1633358.1"/>
    </source>
</evidence>
<dbReference type="Proteomes" id="UP001597075">
    <property type="component" value="Unassembled WGS sequence"/>
</dbReference>
<sequence>MSDGLATERSNKQHFTYKMKEKLRELYAAYLIAWLSITSRQTIGTNIFESDWDILIILDACRTDALREVESEYEFLQDVDQIWSVGSTSMEWMQKTFVREYEEEISNTAYITANTFSNVLTGDREKLQYGAIKNTRIQQSSLGDRLINYGTVRAEDFAHIEPLWADADSNDKFQSTQKPGTVTDHTVKAARNSDFDRVVAHYMQPHAPYFSTSKEYPELNEYEKYPFRFLKTKSEKEKVWESYIDNLRYVLDHVERLLKNADGDVVITADHGELFGRQGIYSHIPGLPHPRLKRVPWVQTEATDTNTVNPSIKLNGVEAAQEVSEEQLEALGYLD</sequence>
<gene>
    <name evidence="1" type="ORF">ACFSBJ_06360</name>
</gene>
<proteinExistence type="predicted"/>
<protein>
    <submittedName>
        <fullName evidence="1">LTA synthase family protein</fullName>
    </submittedName>
</protein>